<reference evidence="1 2" key="1">
    <citation type="submission" date="2015-05" db="EMBL/GenBank/DDBJ databases">
        <title>Evolution of Trichinella species and genotypes.</title>
        <authorList>
            <person name="Korhonen P.K."/>
            <person name="Edoardo P."/>
            <person name="Giuseppe L.R."/>
            <person name="Gasser R.B."/>
        </authorList>
    </citation>
    <scope>NUCLEOTIDE SEQUENCE [LARGE SCALE GENOMIC DNA]</scope>
    <source>
        <strain evidence="1">ISS10</strain>
    </source>
</reference>
<evidence type="ECO:0000313" key="1">
    <source>
        <dbReference type="EMBL" id="KRZ53785.1"/>
    </source>
</evidence>
<dbReference type="AlphaFoldDB" id="A0A0V1L2J8"/>
<accession>A0A0V1L2J8</accession>
<sequence>MDRLNWAKEKNFEKQATTVNVTRDEPLVSVEDDQNERRHAQNAHRSAYVHHRATNGFFKGCKYIDLIWELLNPFLT</sequence>
<proteinExistence type="predicted"/>
<dbReference type="EMBL" id="JYDW01000155">
    <property type="protein sequence ID" value="KRZ53785.1"/>
    <property type="molecule type" value="Genomic_DNA"/>
</dbReference>
<evidence type="ECO:0000313" key="2">
    <source>
        <dbReference type="Proteomes" id="UP000054721"/>
    </source>
</evidence>
<protein>
    <submittedName>
        <fullName evidence="1">Uncharacterized protein</fullName>
    </submittedName>
</protein>
<keyword evidence="2" id="KW-1185">Reference proteome</keyword>
<gene>
    <name evidence="1" type="ORF">T02_1550</name>
</gene>
<dbReference type="Proteomes" id="UP000054721">
    <property type="component" value="Unassembled WGS sequence"/>
</dbReference>
<name>A0A0V1L2J8_9BILA</name>
<organism evidence="1 2">
    <name type="scientific">Trichinella nativa</name>
    <dbReference type="NCBI Taxonomy" id="6335"/>
    <lineage>
        <taxon>Eukaryota</taxon>
        <taxon>Metazoa</taxon>
        <taxon>Ecdysozoa</taxon>
        <taxon>Nematoda</taxon>
        <taxon>Enoplea</taxon>
        <taxon>Dorylaimia</taxon>
        <taxon>Trichinellida</taxon>
        <taxon>Trichinellidae</taxon>
        <taxon>Trichinella</taxon>
    </lineage>
</organism>
<comment type="caution">
    <text evidence="1">The sequence shown here is derived from an EMBL/GenBank/DDBJ whole genome shotgun (WGS) entry which is preliminary data.</text>
</comment>